<evidence type="ECO:0000313" key="2">
    <source>
        <dbReference type="Proteomes" id="UP000499080"/>
    </source>
</evidence>
<reference evidence="1 2" key="1">
    <citation type="journal article" date="2019" name="Sci. Rep.">
        <title>Orb-weaving spider Araneus ventricosus genome elucidates the spidroin gene catalogue.</title>
        <authorList>
            <person name="Kono N."/>
            <person name="Nakamura H."/>
            <person name="Ohtoshi R."/>
            <person name="Moran D.A.P."/>
            <person name="Shinohara A."/>
            <person name="Yoshida Y."/>
            <person name="Fujiwara M."/>
            <person name="Mori M."/>
            <person name="Tomita M."/>
            <person name="Arakawa K."/>
        </authorList>
    </citation>
    <scope>NUCLEOTIDE SEQUENCE [LARGE SCALE GENOMIC DNA]</scope>
</reference>
<dbReference type="Proteomes" id="UP000499080">
    <property type="component" value="Unassembled WGS sequence"/>
</dbReference>
<gene>
    <name evidence="1" type="ORF">AVEN_157051_1</name>
</gene>
<comment type="caution">
    <text evidence="1">The sequence shown here is derived from an EMBL/GenBank/DDBJ whole genome shotgun (WGS) entry which is preliminary data.</text>
</comment>
<dbReference type="AlphaFoldDB" id="A0A4Y2VIP6"/>
<protein>
    <submittedName>
        <fullName evidence="1">Uncharacterized protein</fullName>
    </submittedName>
</protein>
<accession>A0A4Y2VIP6</accession>
<dbReference type="EMBL" id="BGPR01046555">
    <property type="protein sequence ID" value="GBO23500.1"/>
    <property type="molecule type" value="Genomic_DNA"/>
</dbReference>
<proteinExistence type="predicted"/>
<organism evidence="1 2">
    <name type="scientific">Araneus ventricosus</name>
    <name type="common">Orbweaver spider</name>
    <name type="synonym">Epeira ventricosa</name>
    <dbReference type="NCBI Taxonomy" id="182803"/>
    <lineage>
        <taxon>Eukaryota</taxon>
        <taxon>Metazoa</taxon>
        <taxon>Ecdysozoa</taxon>
        <taxon>Arthropoda</taxon>
        <taxon>Chelicerata</taxon>
        <taxon>Arachnida</taxon>
        <taxon>Araneae</taxon>
        <taxon>Araneomorphae</taxon>
        <taxon>Entelegynae</taxon>
        <taxon>Araneoidea</taxon>
        <taxon>Araneidae</taxon>
        <taxon>Araneus</taxon>
    </lineage>
</organism>
<keyword evidence="2" id="KW-1185">Reference proteome</keyword>
<evidence type="ECO:0000313" key="1">
    <source>
        <dbReference type="EMBL" id="GBO23500.1"/>
    </source>
</evidence>
<name>A0A4Y2VIP6_ARAVE</name>
<sequence length="178" mass="20095">MPKVSEVNCRILEVCTSRTLSLPAMSSTKDVKEYNILGRLDKGKLSTAINLMTGMWEKYCIVSSIMVPKTNCHLKISVPSISEKGNSHWDIVKPSDTNALACGVMVILLHDNTHIARKIQELLLKFKWEVSSYTPPNKAQIWHQICVTNTYLEQGYPQAMRCENNSRELAHLEGTSFL</sequence>